<dbReference type="OrthoDB" id="4079278at2759"/>
<sequence length="571" mass="66195">MPRIPLRRHGILPSRCLSYSNGLSVSTARSRLDRINNIHNSEGLLSTLKNVYLSENLNFLEEFLDNYTPEYKSLIGRLHGKEAIEYVHHDAVDLIIRGEQDKVRAAARLLQFPHNDGTSVHGLIKELVNRNRIAVAYECVIKLLVNNVEVKYGTIKMLNSALPYSDRVEFARIGYGTLQLVQHVEHLDWEERAKIIKFLTGSIHGNYFSNYLYLAWKKSGELDRLAEELPWLCDEILYRLLKVNCLNLNAYKCLEIWRANRGYIKPHNVSVLVRVMKLCDEQNLDALDILSSLPSTDTAVVNYKVEYFGKSDEHKLQFEDAMRLIARLERSTMTSLLASFINREDEENSEKIILTIFKSSGGINKTEMDFIVQKLLSQDKLAEARDMVVEKSWYDSQQAYVSIFKYVIAKQHLLKKEDTDSFWSDLRSRLKDVRSESVSGLLTVEILEHLTKEDAKLGISNYVKFISSSRSMLASNEMYLDIRLEKYGMPNWVRQYIRLSDKPTMLKACSTMLPYIVKSKDYLSIVWMFNEFRKFGWDLPSIYKLFKSHDDNDYLSTILKPKILNAITETM</sequence>
<evidence type="ECO:0000313" key="1">
    <source>
        <dbReference type="EMBL" id="RCK64978.1"/>
    </source>
</evidence>
<comment type="caution">
    <text evidence="1">The sequence shown here is derived from an EMBL/GenBank/DDBJ whole genome shotgun (WGS) entry which is preliminary data.</text>
</comment>
<organism evidence="1 2">
    <name type="scientific">Candida viswanathii</name>
    <dbReference type="NCBI Taxonomy" id="5486"/>
    <lineage>
        <taxon>Eukaryota</taxon>
        <taxon>Fungi</taxon>
        <taxon>Dikarya</taxon>
        <taxon>Ascomycota</taxon>
        <taxon>Saccharomycotina</taxon>
        <taxon>Pichiomycetes</taxon>
        <taxon>Debaryomycetaceae</taxon>
        <taxon>Candida/Lodderomyces clade</taxon>
        <taxon>Candida</taxon>
    </lineage>
</organism>
<name>A0A367YGK3_9ASCO</name>
<dbReference type="AlphaFoldDB" id="A0A367YGK3"/>
<protein>
    <submittedName>
        <fullName evidence="1">Uncharacterized protein</fullName>
    </submittedName>
</protein>
<accession>A0A367YGK3</accession>
<reference evidence="1 2" key="1">
    <citation type="submission" date="2018-06" db="EMBL/GenBank/DDBJ databases">
        <title>Whole genome sequencing of Candida tropicalis (genome annotated by CSBL at Korea University).</title>
        <authorList>
            <person name="Ahn J."/>
        </authorList>
    </citation>
    <scope>NUCLEOTIDE SEQUENCE [LARGE SCALE GENOMIC DNA]</scope>
    <source>
        <strain evidence="1 2">ATCC 20962</strain>
    </source>
</reference>
<proteinExistence type="predicted"/>
<dbReference type="STRING" id="5486.A0A367YGK3"/>
<gene>
    <name evidence="1" type="ORF">Cantr_00917</name>
</gene>
<dbReference type="EMBL" id="QLNQ01000021">
    <property type="protein sequence ID" value="RCK64978.1"/>
    <property type="molecule type" value="Genomic_DNA"/>
</dbReference>
<dbReference type="Proteomes" id="UP000253472">
    <property type="component" value="Unassembled WGS sequence"/>
</dbReference>
<keyword evidence="2" id="KW-1185">Reference proteome</keyword>
<evidence type="ECO:0000313" key="2">
    <source>
        <dbReference type="Proteomes" id="UP000253472"/>
    </source>
</evidence>